<organism evidence="4 5">
    <name type="scientific">Quadrisphaera granulorum</name>
    <dbReference type="NCBI Taxonomy" id="317664"/>
    <lineage>
        <taxon>Bacteria</taxon>
        <taxon>Bacillati</taxon>
        <taxon>Actinomycetota</taxon>
        <taxon>Actinomycetes</taxon>
        <taxon>Kineosporiales</taxon>
        <taxon>Kineosporiaceae</taxon>
        <taxon>Quadrisphaera</taxon>
    </lineage>
</organism>
<dbReference type="InterPro" id="IPR042070">
    <property type="entry name" value="PucR_C-HTH_sf"/>
</dbReference>
<evidence type="ECO:0000256" key="1">
    <source>
        <dbReference type="ARBA" id="ARBA00006754"/>
    </source>
</evidence>
<dbReference type="PANTHER" id="PTHR33744:SF7">
    <property type="entry name" value="PUCR FAMILY TRANSCRIPTIONAL REGULATOR"/>
    <property type="match status" value="1"/>
</dbReference>
<feature type="domain" description="PucR C-terminal helix-turn-helix" evidence="2">
    <location>
        <begin position="449"/>
        <end position="504"/>
    </location>
</feature>
<dbReference type="Pfam" id="PF13556">
    <property type="entry name" value="HTH_30"/>
    <property type="match status" value="1"/>
</dbReference>
<dbReference type="InterPro" id="IPR041522">
    <property type="entry name" value="CdaR_GGDEF"/>
</dbReference>
<proteinExistence type="inferred from homology"/>
<feature type="domain" description="CdaR GGDEF-like" evidence="3">
    <location>
        <begin position="286"/>
        <end position="394"/>
    </location>
</feature>
<gene>
    <name evidence="4" type="ORF">BXY45_10891</name>
</gene>
<protein>
    <submittedName>
        <fullName evidence="4">PucR-like helix-turn-helix protein</fullName>
    </submittedName>
</protein>
<dbReference type="PANTHER" id="PTHR33744">
    <property type="entry name" value="CARBOHYDRATE DIACID REGULATOR"/>
    <property type="match status" value="1"/>
</dbReference>
<evidence type="ECO:0000313" key="5">
    <source>
        <dbReference type="Proteomes" id="UP000245469"/>
    </source>
</evidence>
<dbReference type="Gene3D" id="1.10.10.2840">
    <property type="entry name" value="PucR C-terminal helix-turn-helix domain"/>
    <property type="match status" value="1"/>
</dbReference>
<dbReference type="InterPro" id="IPR051448">
    <property type="entry name" value="CdaR-like_regulators"/>
</dbReference>
<dbReference type="EMBL" id="QGDQ01000008">
    <property type="protein sequence ID" value="PWJ54184.1"/>
    <property type="molecule type" value="Genomic_DNA"/>
</dbReference>
<evidence type="ECO:0000259" key="3">
    <source>
        <dbReference type="Pfam" id="PF17853"/>
    </source>
</evidence>
<dbReference type="InterPro" id="IPR025736">
    <property type="entry name" value="PucR_C-HTH_dom"/>
</dbReference>
<comment type="caution">
    <text evidence="4">The sequence shown here is derived from an EMBL/GenBank/DDBJ whole genome shotgun (WGS) entry which is preliminary data.</text>
</comment>
<accession>A0A316ABF3</accession>
<comment type="similarity">
    <text evidence="1">Belongs to the CdaR family.</text>
</comment>
<dbReference type="Pfam" id="PF17853">
    <property type="entry name" value="GGDEF_2"/>
    <property type="match status" value="1"/>
</dbReference>
<reference evidence="4 5" key="1">
    <citation type="submission" date="2018-03" db="EMBL/GenBank/DDBJ databases">
        <title>Genomic Encyclopedia of Archaeal and Bacterial Type Strains, Phase II (KMG-II): from individual species to whole genera.</title>
        <authorList>
            <person name="Goeker M."/>
        </authorList>
    </citation>
    <scope>NUCLEOTIDE SEQUENCE [LARGE SCALE GENOMIC DNA]</scope>
    <source>
        <strain evidence="4 5">DSM 44889</strain>
    </source>
</reference>
<sequence length="514" mass="54348">MPMSISGLAAAAGLTVVSTGAGADRPVTGVRVEGKPGRDDGPTVLVLPWKPVRRGAPLPPLADRLEGVLRTAATAVVVVPADRSVHPPAELTALFAGSPTAVLWGPPQEPEALAARLLSLMGRASATGREADDMVLTLLEGDLDVASLTAALADALGADVTVTAASRGQGTSDGVEVAHARGAGFSGAEPSFDTASPLVDAPDGAEPPAATDVVLDLRHAGRLIGAVRLARAAPLSAPELHHAGLTARLLALSLSAHEGDHRHRAAARPALAAILNDDLAARENEIRRSRRLGTFPVRSAVFLAVVPFGTSLGSTGLQRLSREVEAAVLRIDPRAVVIEHEGYVVLVVGADLDLDRVQRTVYRGVSLPLCVGASRPVDDVRRFAGAFRQAQRAVVIAKALGWANRVATYDSLGVTRLLHQLPEYERREFTREVLGAVAGTGDVAAEGRRVLRSYRAANGNFSEAARQVFLHHNTYRQRIVRLQEQLGDFVNDPEVRLSVFVALDLHRLDNDRDA</sequence>
<dbReference type="Proteomes" id="UP000245469">
    <property type="component" value="Unassembled WGS sequence"/>
</dbReference>
<name>A0A316ABF3_9ACTN</name>
<dbReference type="AlphaFoldDB" id="A0A316ABF3"/>
<evidence type="ECO:0000313" key="4">
    <source>
        <dbReference type="EMBL" id="PWJ54184.1"/>
    </source>
</evidence>
<dbReference type="OrthoDB" id="3246591at2"/>
<evidence type="ECO:0000259" key="2">
    <source>
        <dbReference type="Pfam" id="PF13556"/>
    </source>
</evidence>
<keyword evidence="5" id="KW-1185">Reference proteome</keyword>